<dbReference type="Gene3D" id="1.10.10.10">
    <property type="entry name" value="Winged helix-like DNA-binding domain superfamily/Winged helix DNA-binding domain"/>
    <property type="match status" value="1"/>
</dbReference>
<dbReference type="GO" id="GO:0003677">
    <property type="term" value="F:DNA binding"/>
    <property type="evidence" value="ECO:0007669"/>
    <property type="project" value="InterPro"/>
</dbReference>
<dbReference type="InterPro" id="IPR009057">
    <property type="entry name" value="Homeodomain-like_sf"/>
</dbReference>
<proteinExistence type="predicted"/>
<dbReference type="Pfam" id="PF01380">
    <property type="entry name" value="SIS"/>
    <property type="match status" value="1"/>
</dbReference>
<accession>A0A212KCT1</accession>
<dbReference type="SUPFAM" id="SSF46689">
    <property type="entry name" value="Homeodomain-like"/>
    <property type="match status" value="1"/>
</dbReference>
<feature type="domain" description="SIS" evidence="2">
    <location>
        <begin position="130"/>
        <end position="268"/>
    </location>
</feature>
<evidence type="ECO:0000313" key="3">
    <source>
        <dbReference type="EMBL" id="SBW09529.1"/>
    </source>
</evidence>
<dbReference type="InterPro" id="IPR001347">
    <property type="entry name" value="SIS_dom"/>
</dbReference>
<dbReference type="InterPro" id="IPR047640">
    <property type="entry name" value="RpiR-like"/>
</dbReference>
<organism evidence="3">
    <name type="scientific">uncultured Alphaproteobacteria bacterium</name>
    <dbReference type="NCBI Taxonomy" id="91750"/>
    <lineage>
        <taxon>Bacteria</taxon>
        <taxon>Pseudomonadati</taxon>
        <taxon>Pseudomonadota</taxon>
        <taxon>Alphaproteobacteria</taxon>
        <taxon>environmental samples</taxon>
    </lineage>
</organism>
<dbReference type="InterPro" id="IPR000281">
    <property type="entry name" value="HTH_RpiR"/>
</dbReference>
<evidence type="ECO:0000259" key="2">
    <source>
        <dbReference type="PROSITE" id="PS51464"/>
    </source>
</evidence>
<dbReference type="PANTHER" id="PTHR30514:SF18">
    <property type="entry name" value="RPIR-FAMILY TRANSCRIPTIONAL REGULATOR"/>
    <property type="match status" value="1"/>
</dbReference>
<gene>
    <name evidence="3" type="ORF">KL86APRO_12615</name>
</gene>
<dbReference type="PROSITE" id="PS51071">
    <property type="entry name" value="HTH_RPIR"/>
    <property type="match status" value="1"/>
</dbReference>
<evidence type="ECO:0000259" key="1">
    <source>
        <dbReference type="PROSITE" id="PS51071"/>
    </source>
</evidence>
<dbReference type="AlphaFoldDB" id="A0A212KCT1"/>
<reference evidence="3" key="1">
    <citation type="submission" date="2016-04" db="EMBL/GenBank/DDBJ databases">
        <authorList>
            <person name="Evans L.H."/>
            <person name="Alamgir A."/>
            <person name="Owens N."/>
            <person name="Weber N.D."/>
            <person name="Virtaneva K."/>
            <person name="Barbian K."/>
            <person name="Babar A."/>
            <person name="Rosenke K."/>
        </authorList>
    </citation>
    <scope>NUCLEOTIDE SEQUENCE</scope>
    <source>
        <strain evidence="3">86</strain>
    </source>
</reference>
<sequence length="292" mass="30338">MDQGPLGRRLLADFGRLSPQLRQAARFVVEHPDDVALLTMREQARRAGVQPATMTRLAQRLGFAGYDAVRGLYAEAVRAGEIGFAGRAGRQIAQQRERGASGLADAYLAAAIDDLAALRAPTVLAGLGDAADLLAAAPRIYCLGLRASFPPAWAAAYLLGLIDDRAILLDDGGALLADRARAAAAGDAALAFGFAPYTRATVDAARDLAARGVAVVAVTDGPASPLARLARVAIRVGGGESPSFFRSFAAAFAVAEVLAALVAGKRGDAAQAALAETERRLAASRVHWVEKE</sequence>
<dbReference type="Gene3D" id="3.40.50.10490">
    <property type="entry name" value="Glucose-6-phosphate isomerase like protein, domain 1"/>
    <property type="match status" value="1"/>
</dbReference>
<name>A0A212KCT1_9PROT</name>
<dbReference type="GO" id="GO:0097367">
    <property type="term" value="F:carbohydrate derivative binding"/>
    <property type="evidence" value="ECO:0007669"/>
    <property type="project" value="InterPro"/>
</dbReference>
<feature type="domain" description="HTH rpiR-type" evidence="1">
    <location>
        <begin position="4"/>
        <end position="80"/>
    </location>
</feature>
<dbReference type="EMBL" id="FLUO01000001">
    <property type="protein sequence ID" value="SBW09529.1"/>
    <property type="molecule type" value="Genomic_DNA"/>
</dbReference>
<dbReference type="GO" id="GO:1901135">
    <property type="term" value="P:carbohydrate derivative metabolic process"/>
    <property type="evidence" value="ECO:0007669"/>
    <property type="project" value="InterPro"/>
</dbReference>
<dbReference type="SUPFAM" id="SSF53697">
    <property type="entry name" value="SIS domain"/>
    <property type="match status" value="1"/>
</dbReference>
<dbReference type="PANTHER" id="PTHR30514">
    <property type="entry name" value="GLUCOKINASE"/>
    <property type="match status" value="1"/>
</dbReference>
<dbReference type="InterPro" id="IPR036388">
    <property type="entry name" value="WH-like_DNA-bd_sf"/>
</dbReference>
<dbReference type="PROSITE" id="PS51464">
    <property type="entry name" value="SIS"/>
    <property type="match status" value="1"/>
</dbReference>
<dbReference type="InterPro" id="IPR046348">
    <property type="entry name" value="SIS_dom_sf"/>
</dbReference>
<protein>
    <submittedName>
        <fullName evidence="3">Transcriptional regulator, RpiR family</fullName>
    </submittedName>
</protein>
<dbReference type="GO" id="GO:0003700">
    <property type="term" value="F:DNA-binding transcription factor activity"/>
    <property type="evidence" value="ECO:0007669"/>
    <property type="project" value="InterPro"/>
</dbReference>